<sequence length="121" mass="13172">MCCHAKAILWLLLLVSLWGSPTDYLVGVTGLANGGDQVLAALEEPALAAPSGFVALYRCESEGMRLVLVLPGDAINELFSNFSLVWWVGFEIVTWVLSCRRLHARVGAAFVTSIPICYEVM</sequence>
<feature type="signal peptide" evidence="2">
    <location>
        <begin position="1"/>
        <end position="19"/>
    </location>
</feature>
<evidence type="ECO:0000256" key="2">
    <source>
        <dbReference type="SAM" id="SignalP"/>
    </source>
</evidence>
<keyword evidence="1" id="KW-0472">Membrane</keyword>
<reference evidence="3" key="1">
    <citation type="submission" date="2023-05" db="EMBL/GenBank/DDBJ databases">
        <title>Nepenthes gracilis genome sequencing.</title>
        <authorList>
            <person name="Fukushima K."/>
        </authorList>
    </citation>
    <scope>NUCLEOTIDE SEQUENCE</scope>
    <source>
        <strain evidence="3">SING2019-196</strain>
    </source>
</reference>
<gene>
    <name evidence="3" type="ORF">Nepgr_031304</name>
</gene>
<accession>A0AAD3Y7E7</accession>
<proteinExistence type="predicted"/>
<evidence type="ECO:0000313" key="4">
    <source>
        <dbReference type="Proteomes" id="UP001279734"/>
    </source>
</evidence>
<dbReference type="EMBL" id="BSYO01000036">
    <property type="protein sequence ID" value="GMH29461.1"/>
    <property type="molecule type" value="Genomic_DNA"/>
</dbReference>
<keyword evidence="4" id="KW-1185">Reference proteome</keyword>
<feature type="chain" id="PRO_5042198761" evidence="2">
    <location>
        <begin position="20"/>
        <end position="121"/>
    </location>
</feature>
<name>A0AAD3Y7E7_NEPGR</name>
<dbReference type="AlphaFoldDB" id="A0AAD3Y7E7"/>
<comment type="caution">
    <text evidence="3">The sequence shown here is derived from an EMBL/GenBank/DDBJ whole genome shotgun (WGS) entry which is preliminary data.</text>
</comment>
<keyword evidence="2" id="KW-0732">Signal</keyword>
<dbReference type="Proteomes" id="UP001279734">
    <property type="component" value="Unassembled WGS sequence"/>
</dbReference>
<organism evidence="3 4">
    <name type="scientific">Nepenthes gracilis</name>
    <name type="common">Slender pitcher plant</name>
    <dbReference type="NCBI Taxonomy" id="150966"/>
    <lineage>
        <taxon>Eukaryota</taxon>
        <taxon>Viridiplantae</taxon>
        <taxon>Streptophyta</taxon>
        <taxon>Embryophyta</taxon>
        <taxon>Tracheophyta</taxon>
        <taxon>Spermatophyta</taxon>
        <taxon>Magnoliopsida</taxon>
        <taxon>eudicotyledons</taxon>
        <taxon>Gunneridae</taxon>
        <taxon>Pentapetalae</taxon>
        <taxon>Caryophyllales</taxon>
        <taxon>Nepenthaceae</taxon>
        <taxon>Nepenthes</taxon>
    </lineage>
</organism>
<keyword evidence="1" id="KW-1133">Transmembrane helix</keyword>
<evidence type="ECO:0000313" key="3">
    <source>
        <dbReference type="EMBL" id="GMH29461.1"/>
    </source>
</evidence>
<keyword evidence="1" id="KW-0812">Transmembrane</keyword>
<evidence type="ECO:0000256" key="1">
    <source>
        <dbReference type="SAM" id="Phobius"/>
    </source>
</evidence>
<protein>
    <submittedName>
        <fullName evidence="3">Uncharacterized protein</fullName>
    </submittedName>
</protein>
<feature type="transmembrane region" description="Helical" evidence="1">
    <location>
        <begin position="78"/>
        <end position="97"/>
    </location>
</feature>